<accession>A0AAV7TBZ7</accession>
<comment type="caution">
    <text evidence="1">The sequence shown here is derived from an EMBL/GenBank/DDBJ whole genome shotgun (WGS) entry which is preliminary data.</text>
</comment>
<name>A0AAV7TBZ7_PLEWA</name>
<evidence type="ECO:0000313" key="1">
    <source>
        <dbReference type="EMBL" id="KAJ1173849.1"/>
    </source>
</evidence>
<proteinExistence type="predicted"/>
<protein>
    <submittedName>
        <fullName evidence="1">Uncharacterized protein</fullName>
    </submittedName>
</protein>
<sequence length="132" mass="15134">MQDTLNRILGMTEDTKLTLSQEIGKVSTELSHLRTDHHKLADRVKATETTLEELKPAHQVLWFQVTHLSEQVQRLERHAEDSEGHSRRNNVRVVGMPEGVEGPDAVAYLETWLCMLMGERPLIPFFALKRAH</sequence>
<dbReference type="Proteomes" id="UP001066276">
    <property type="component" value="Chromosome 4_1"/>
</dbReference>
<evidence type="ECO:0000313" key="2">
    <source>
        <dbReference type="Proteomes" id="UP001066276"/>
    </source>
</evidence>
<keyword evidence="2" id="KW-1185">Reference proteome</keyword>
<organism evidence="1 2">
    <name type="scientific">Pleurodeles waltl</name>
    <name type="common">Iberian ribbed newt</name>
    <dbReference type="NCBI Taxonomy" id="8319"/>
    <lineage>
        <taxon>Eukaryota</taxon>
        <taxon>Metazoa</taxon>
        <taxon>Chordata</taxon>
        <taxon>Craniata</taxon>
        <taxon>Vertebrata</taxon>
        <taxon>Euteleostomi</taxon>
        <taxon>Amphibia</taxon>
        <taxon>Batrachia</taxon>
        <taxon>Caudata</taxon>
        <taxon>Salamandroidea</taxon>
        <taxon>Salamandridae</taxon>
        <taxon>Pleurodelinae</taxon>
        <taxon>Pleurodeles</taxon>
    </lineage>
</organism>
<dbReference type="EMBL" id="JANPWB010000007">
    <property type="protein sequence ID" value="KAJ1173849.1"/>
    <property type="molecule type" value="Genomic_DNA"/>
</dbReference>
<reference evidence="1" key="1">
    <citation type="journal article" date="2022" name="bioRxiv">
        <title>Sequencing and chromosome-scale assembly of the giantPleurodeles waltlgenome.</title>
        <authorList>
            <person name="Brown T."/>
            <person name="Elewa A."/>
            <person name="Iarovenko S."/>
            <person name="Subramanian E."/>
            <person name="Araus A.J."/>
            <person name="Petzold A."/>
            <person name="Susuki M."/>
            <person name="Suzuki K.-i.T."/>
            <person name="Hayashi T."/>
            <person name="Toyoda A."/>
            <person name="Oliveira C."/>
            <person name="Osipova E."/>
            <person name="Leigh N.D."/>
            <person name="Simon A."/>
            <person name="Yun M.H."/>
        </authorList>
    </citation>
    <scope>NUCLEOTIDE SEQUENCE</scope>
    <source>
        <strain evidence="1">20211129_DDA</strain>
        <tissue evidence="1">Liver</tissue>
    </source>
</reference>
<gene>
    <name evidence="1" type="ORF">NDU88_005674</name>
</gene>
<dbReference type="AlphaFoldDB" id="A0AAV7TBZ7"/>